<evidence type="ECO:0000256" key="4">
    <source>
        <dbReference type="ARBA" id="ARBA00022723"/>
    </source>
</evidence>
<dbReference type="InterPro" id="IPR008707">
    <property type="entry name" value="B-propeller_PilY1"/>
</dbReference>
<keyword evidence="11" id="KW-1185">Reference proteome</keyword>
<feature type="region of interest" description="Disordered" evidence="7">
    <location>
        <begin position="510"/>
        <end position="607"/>
    </location>
</feature>
<comment type="subcellular location">
    <subcellularLocation>
        <location evidence="1">Fimbrium</location>
    </subcellularLocation>
</comment>
<evidence type="ECO:0000256" key="3">
    <source>
        <dbReference type="ARBA" id="ARBA00022558"/>
    </source>
</evidence>
<feature type="chain" id="PRO_5046716564" evidence="8">
    <location>
        <begin position="28"/>
        <end position="1408"/>
    </location>
</feature>
<evidence type="ECO:0000256" key="5">
    <source>
        <dbReference type="ARBA" id="ARBA00022837"/>
    </source>
</evidence>
<feature type="compositionally biased region" description="Polar residues" evidence="7">
    <location>
        <begin position="510"/>
        <end position="555"/>
    </location>
</feature>
<name>A0ABW7HG95_9BURK</name>
<sequence>MAAFFSPRVSRLPWLAALLSIASAAWAGTTNISNQPLASLPSVSASPNLLLLLDSSGSMNWSYMPDDLGTSTSTTDVPNITWYGYYSPQCNGVAYDPNNTYKPPVKADGTSYSDASFTAAWKDGYSQGSTTDLSTKFYAVYNSSGTQPAMGWIYTSAGVTKNTFYNECASTVRATTTTTRTCSTNRFGTTTCSNSTSTVPDFTTALGTTNASCLTGTTSCTSTTTTDATSPGSSVFTLVQTSSLTAAQKTNYANWYSYYSHRYLLMRTAMGQAMQTLNPGGASTNPGYRVGFSNIYDTAATDGTNNFVSVNDFTAAQMTKFYSSLYTVAPNGGTPLPDALSQAGRYFANKITGQSADPMQYACQRNYTLLTTDGYWNSNSKAYQLNGTSTVDNQDGSEVTPMWDGTTTTVTTTTVWSAPATRTSTAAGQTATKTWTVNGTKTVVSNATVTTYTRSSSKPYVYTKKVQPVLVTTTTPTTQTYVETLTQSTTTPQTGTAKYTETVIAVNGVQQSDTNGATSYSTWQSGPPTSTQTGDTGAPSSLPSASTTYATQWVGSGTGWTPDGSATNSTSTSNTSNNGTAVTTTSSTAPSGTCTYTNSPSDPSCTVAGSTVSTKWTYAVSGPSQSSWSAGTTTTSDPAVGTYAAGSPSSATTVTGGSSNTLSDVAEYYYKTDLRNTAQGNCSSTSSGGTQDVCADIVPTTSDDPAKYQHMNTFTIGLGVNGTLPKTADTLAGLKAGTITWPTPATSGNATNIDDLWHAALNGRGQYYSALSAAQLSSAISSVVNSITAVKGAGSGSSTSSLALVKGDNNQIYTASYTTSEWTGELLAQTLNGDGTIKGTVWSAQSLLDSQAASSRTIYFNNSGALAAFTYANLSAGLKANFDSLCSKTVVASQCATLTSANLTIANSGTNLVNYLRGDRTNEGTAYRTRKHVLGDIINGAPVYVGKPPFNYADSGYSDFVTNHASRTPVVYTAGNDGMLHAFNATTGAEMWAYVPTAVMPNLYQLANNNYSVNHQFFVDGAPVEADVMWGGTWKTILVGGFNAGGKGYYALDITNPSSPALLWEFTDANLGLSYGNPVITKNKAGTWVVAFGSGYNNTDGDGNGHLFVVNAQTGAKILDIPTNTSGTTAAGSTTTPSGLAKINAWIDTSTDNTSLRFYGGDLLGNVWRFDTDNLVSPNQKALLLATLKDKSGNAQPITTRPETVSIKGRPAVAIATGRYLGSTDISDTTQQTLYVIADNLDTVSGWAGWNSPNPRTNTTAFVEGVATLSGSTYTVTPKSSTTAIDFTNTAFGGWYMDLPHSGERVFTDMVLHGLTLTMTTAVPSGDACKSGGSSWIYYINLGTLTGNATLWSLTSLVVGVSEITNANGDVMDIFNGSDGTVGVQTPPISPNTLSGVTTRTSWRELSN</sequence>
<feature type="signal peptide" evidence="8">
    <location>
        <begin position="1"/>
        <end position="27"/>
    </location>
</feature>
<dbReference type="InterPro" id="IPR011047">
    <property type="entry name" value="Quinoprotein_ADH-like_sf"/>
</dbReference>
<evidence type="ECO:0000313" key="11">
    <source>
        <dbReference type="Proteomes" id="UP001606134"/>
    </source>
</evidence>
<evidence type="ECO:0000256" key="8">
    <source>
        <dbReference type="SAM" id="SignalP"/>
    </source>
</evidence>
<evidence type="ECO:0000256" key="2">
    <source>
        <dbReference type="ARBA" id="ARBA00008387"/>
    </source>
</evidence>
<evidence type="ECO:0000256" key="7">
    <source>
        <dbReference type="SAM" id="MobiDB-lite"/>
    </source>
</evidence>
<keyword evidence="8" id="KW-0732">Signal</keyword>
<keyword evidence="5" id="KW-0106">Calcium</keyword>
<reference evidence="10 11" key="1">
    <citation type="submission" date="2024-08" db="EMBL/GenBank/DDBJ databases">
        <authorList>
            <person name="Lu H."/>
        </authorList>
    </citation>
    <scope>NUCLEOTIDE SEQUENCE [LARGE SCALE GENOMIC DNA]</scope>
    <source>
        <strain evidence="10 11">BYS78W</strain>
    </source>
</reference>
<evidence type="ECO:0000259" key="9">
    <source>
        <dbReference type="Pfam" id="PF05567"/>
    </source>
</evidence>
<keyword evidence="6" id="KW-0281">Fimbrium</keyword>
<accession>A0ABW7HG95</accession>
<comment type="similarity">
    <text evidence="2">Belongs to the PilY1 family.</text>
</comment>
<dbReference type="RefSeq" id="WP_394414806.1">
    <property type="nucleotide sequence ID" value="NZ_JBIGIC010000010.1"/>
</dbReference>
<dbReference type="EMBL" id="JBIGIC010000010">
    <property type="protein sequence ID" value="MFG6488944.1"/>
    <property type="molecule type" value="Genomic_DNA"/>
</dbReference>
<feature type="compositionally biased region" description="Low complexity" evidence="7">
    <location>
        <begin position="564"/>
        <end position="595"/>
    </location>
</feature>
<dbReference type="Proteomes" id="UP001606134">
    <property type="component" value="Unassembled WGS sequence"/>
</dbReference>
<organism evidence="10 11">
    <name type="scientific">Pelomonas candidula</name>
    <dbReference type="NCBI Taxonomy" id="3299025"/>
    <lineage>
        <taxon>Bacteria</taxon>
        <taxon>Pseudomonadati</taxon>
        <taxon>Pseudomonadota</taxon>
        <taxon>Betaproteobacteria</taxon>
        <taxon>Burkholderiales</taxon>
        <taxon>Sphaerotilaceae</taxon>
        <taxon>Roseateles</taxon>
    </lineage>
</organism>
<proteinExistence type="inferred from homology"/>
<protein>
    <submittedName>
        <fullName evidence="10">PilC/PilY family type IV pilus protein</fullName>
    </submittedName>
</protein>
<dbReference type="Pfam" id="PF05567">
    <property type="entry name" value="T4P_PilY1"/>
    <property type="match status" value="1"/>
</dbReference>
<evidence type="ECO:0000313" key="10">
    <source>
        <dbReference type="EMBL" id="MFG6488944.1"/>
    </source>
</evidence>
<evidence type="ECO:0000256" key="6">
    <source>
        <dbReference type="ARBA" id="ARBA00023263"/>
    </source>
</evidence>
<comment type="caution">
    <text evidence="10">The sequence shown here is derived from an EMBL/GenBank/DDBJ whole genome shotgun (WGS) entry which is preliminary data.</text>
</comment>
<feature type="domain" description="PilY1 beta-propeller" evidence="9">
    <location>
        <begin position="934"/>
        <end position="1240"/>
    </location>
</feature>
<evidence type="ECO:0000256" key="1">
    <source>
        <dbReference type="ARBA" id="ARBA00004561"/>
    </source>
</evidence>
<dbReference type="SUPFAM" id="SSF50998">
    <property type="entry name" value="Quinoprotein alcohol dehydrogenase-like"/>
    <property type="match status" value="1"/>
</dbReference>
<gene>
    <name evidence="10" type="ORF">ACG04R_19820</name>
</gene>
<feature type="compositionally biased region" description="Polar residues" evidence="7">
    <location>
        <begin position="596"/>
        <end position="607"/>
    </location>
</feature>
<keyword evidence="3" id="KW-1029">Fimbrium biogenesis</keyword>
<keyword evidence="4" id="KW-0479">Metal-binding</keyword>